<evidence type="ECO:0000313" key="2">
    <source>
        <dbReference type="EMBL" id="CAB3997653.1"/>
    </source>
</evidence>
<dbReference type="PROSITE" id="PS01359">
    <property type="entry name" value="ZF_PHD_1"/>
    <property type="match status" value="1"/>
</dbReference>
<organism evidence="2 3">
    <name type="scientific">Paramuricea clavata</name>
    <name type="common">Red gorgonian</name>
    <name type="synonym">Violescent sea-whip</name>
    <dbReference type="NCBI Taxonomy" id="317549"/>
    <lineage>
        <taxon>Eukaryota</taxon>
        <taxon>Metazoa</taxon>
        <taxon>Cnidaria</taxon>
        <taxon>Anthozoa</taxon>
        <taxon>Octocorallia</taxon>
        <taxon>Malacalcyonacea</taxon>
        <taxon>Plexauridae</taxon>
        <taxon>Paramuricea</taxon>
    </lineage>
</organism>
<dbReference type="InterPro" id="IPR013083">
    <property type="entry name" value="Znf_RING/FYVE/PHD"/>
</dbReference>
<dbReference type="Proteomes" id="UP001152795">
    <property type="component" value="Unassembled WGS sequence"/>
</dbReference>
<feature type="compositionally biased region" description="Basic and acidic residues" evidence="1">
    <location>
        <begin position="198"/>
        <end position="207"/>
    </location>
</feature>
<dbReference type="OrthoDB" id="10646130at2759"/>
<evidence type="ECO:0000256" key="1">
    <source>
        <dbReference type="SAM" id="MobiDB-lite"/>
    </source>
</evidence>
<dbReference type="EMBL" id="CACRXK020003155">
    <property type="protein sequence ID" value="CAB3997653.1"/>
    <property type="molecule type" value="Genomic_DNA"/>
</dbReference>
<gene>
    <name evidence="2" type="ORF">PACLA_8A025807</name>
</gene>
<dbReference type="Gene3D" id="3.30.40.10">
    <property type="entry name" value="Zinc/RING finger domain, C3HC4 (zinc finger)"/>
    <property type="match status" value="1"/>
</dbReference>
<evidence type="ECO:0000313" key="3">
    <source>
        <dbReference type="Proteomes" id="UP001152795"/>
    </source>
</evidence>
<dbReference type="AlphaFoldDB" id="A0A6S7GZN1"/>
<dbReference type="InterPro" id="IPR011011">
    <property type="entry name" value="Znf_FYVE_PHD"/>
</dbReference>
<accession>A0A6S7GZN1</accession>
<feature type="region of interest" description="Disordered" evidence="1">
    <location>
        <begin position="238"/>
        <end position="299"/>
    </location>
</feature>
<keyword evidence="3" id="KW-1185">Reference proteome</keyword>
<feature type="compositionally biased region" description="Basic residues" evidence="1">
    <location>
        <begin position="287"/>
        <end position="299"/>
    </location>
</feature>
<reference evidence="2" key="1">
    <citation type="submission" date="2020-04" db="EMBL/GenBank/DDBJ databases">
        <authorList>
            <person name="Alioto T."/>
            <person name="Alioto T."/>
            <person name="Gomez Garrido J."/>
        </authorList>
    </citation>
    <scope>NUCLEOTIDE SEQUENCE</scope>
    <source>
        <strain evidence="2">A484AB</strain>
    </source>
</reference>
<name>A0A6S7GZN1_PARCT</name>
<dbReference type="InterPro" id="IPR001965">
    <property type="entry name" value="Znf_PHD"/>
</dbReference>
<feature type="region of interest" description="Disordered" evidence="1">
    <location>
        <begin position="186"/>
        <end position="207"/>
    </location>
</feature>
<dbReference type="SMART" id="SM00249">
    <property type="entry name" value="PHD"/>
    <property type="match status" value="1"/>
</dbReference>
<dbReference type="InterPro" id="IPR019786">
    <property type="entry name" value="Zinc_finger_PHD-type_CS"/>
</dbReference>
<comment type="caution">
    <text evidence="2">The sequence shown here is derived from an EMBL/GenBank/DDBJ whole genome shotgun (WGS) entry which is preliminary data.</text>
</comment>
<protein>
    <submittedName>
        <fullName evidence="2">Reticulocyte-binding 2-like a</fullName>
    </submittedName>
</protein>
<feature type="compositionally biased region" description="Polar residues" evidence="1">
    <location>
        <begin position="252"/>
        <end position="269"/>
    </location>
</feature>
<dbReference type="SUPFAM" id="SSF57903">
    <property type="entry name" value="FYVE/PHD zinc finger"/>
    <property type="match status" value="1"/>
</dbReference>
<proteinExistence type="predicted"/>
<sequence>MEYFTQQLNGLSPRLAEIYCVFRLVSHVISEFVNDNDLIDKSSLDNYLTKEFIPYVTSFYDVTERAHTSMDEIFQLFIEAIKKRQLGKDEVGKWLRHRIKGKKENKSVNFIAFLVAKALNCVKDAELTVPSDASVREIVNKVKGATTDFKSTFVGQPKKVVCCRVPIHAINKETLAQIDKIFSDETTPYTNDEDELAGEEKQDEAPCETCERTMEELQAVRETHMAETQDARDWYQSEMEKNEDAPGEVSGAGTSEVSEGISGNSQDSPMTMLDDSDNDHNSPVNMTKKRSGSPSLKPKRRCNLCPKKKSSGMLQCITCKQWQHFGCVGRKYKDVEGIAATFKCSDCK</sequence>